<accession>A0A4Q0PA41</accession>
<proteinExistence type="predicted"/>
<dbReference type="Pfam" id="PF13668">
    <property type="entry name" value="Ferritin_2"/>
    <property type="match status" value="1"/>
</dbReference>
<organism evidence="1 2">
    <name type="scientific">Leeuwenhoekiella aequorea</name>
    <dbReference type="NCBI Taxonomy" id="283736"/>
    <lineage>
        <taxon>Bacteria</taxon>
        <taxon>Pseudomonadati</taxon>
        <taxon>Bacteroidota</taxon>
        <taxon>Flavobacteriia</taxon>
        <taxon>Flavobacteriales</taxon>
        <taxon>Flavobacteriaceae</taxon>
        <taxon>Leeuwenhoekiella</taxon>
    </lineage>
</organism>
<dbReference type="Proteomes" id="UP000289238">
    <property type="component" value="Unassembled WGS sequence"/>
</dbReference>
<protein>
    <submittedName>
        <fullName evidence="1">Ferritin-like protein</fullName>
    </submittedName>
</protein>
<dbReference type="EMBL" id="QOVM01000002">
    <property type="protein sequence ID" value="RXG23614.1"/>
    <property type="molecule type" value="Genomic_DNA"/>
</dbReference>
<dbReference type="CDD" id="cd00657">
    <property type="entry name" value="Ferritin_like"/>
    <property type="match status" value="1"/>
</dbReference>
<comment type="caution">
    <text evidence="1">The sequence shown here is derived from an EMBL/GenBank/DDBJ whole genome shotgun (WGS) entry which is preliminary data.</text>
</comment>
<reference evidence="1 2" key="1">
    <citation type="submission" date="2018-07" db="EMBL/GenBank/DDBJ databases">
        <title>Leeuwenhoekiella genomics.</title>
        <authorList>
            <person name="Tahon G."/>
            <person name="Willems A."/>
        </authorList>
    </citation>
    <scope>NUCLEOTIDE SEQUENCE [LARGE SCALE GENOMIC DNA]</scope>
    <source>
        <strain evidence="1 2">LMG 22550</strain>
    </source>
</reference>
<name>A0A4Q0PA41_9FLAO</name>
<sequence>MKMKKSIEVKTQTVGRNRRNFLKVSGLAIAGSGLLLASCSDDDDNGNMLGGGDFDLGSGDVGVLNYAYALEQLEAAFYTNVVNGSYYAGASVEEKAILLALYNHEVNHREWFKAAINANVPDADARLTADLEFDFSSVNFDNRDSVLGTAKVLEDTGVSAYNGAGQYIQTPLYLTLAGKIVSVEARHAAAIRSLISGSADFTAFAGDDIIDSNGLDLAASPEEVLSAAGGFFVTPFTYKNPKA</sequence>
<dbReference type="InterPro" id="IPR009078">
    <property type="entry name" value="Ferritin-like_SF"/>
</dbReference>
<dbReference type="SUPFAM" id="SSF47240">
    <property type="entry name" value="Ferritin-like"/>
    <property type="match status" value="1"/>
</dbReference>
<dbReference type="AlphaFoldDB" id="A0A4Q0PA41"/>
<evidence type="ECO:0000313" key="1">
    <source>
        <dbReference type="EMBL" id="RXG23614.1"/>
    </source>
</evidence>
<keyword evidence="2" id="KW-1185">Reference proteome</keyword>
<gene>
    <name evidence="1" type="ORF">DSM00_1229</name>
</gene>
<evidence type="ECO:0000313" key="2">
    <source>
        <dbReference type="Proteomes" id="UP000289238"/>
    </source>
</evidence>